<dbReference type="EMBL" id="CYYI01000008">
    <property type="protein sequence ID" value="CUN97365.1"/>
    <property type="molecule type" value="Genomic_DNA"/>
</dbReference>
<sequence length="311" mass="34452">MFEPVAPEQFGQSTLQHGDLLRTTVHERADEHHQRRAATNLLIRLLRGEDATDAGDCEPVAIFAVDLLDAFVAGRVARRAGQSALPIARNGHAGAVLLQIGDRQPLHVVLGEHVQQILEFRPRLIERHFDERRLRTVDFVQFGEQLVERFRALVERFAGHGVRAGDVHFDHGGASGRAAHRNAVILDAFVQIAGLAVVRAGDRNRHLHALRLRPCVLGARNHHRGTLVGKAHVHHHRIVFRQAVEPWARVAGAGARRGGADRFETEADVVEQHRHLAILVEAGGQAERIGEVDAHHVGFQYRVGVVEHFAA</sequence>
<dbReference type="Proteomes" id="UP000095647">
    <property type="component" value="Unassembled WGS sequence"/>
</dbReference>
<evidence type="ECO:0000313" key="2">
    <source>
        <dbReference type="Proteomes" id="UP000095647"/>
    </source>
</evidence>
<accession>A0A174BCA8</accession>
<gene>
    <name evidence="1" type="ORF">ERS852382_01789</name>
</gene>
<evidence type="ECO:0000313" key="1">
    <source>
        <dbReference type="EMBL" id="CUN97365.1"/>
    </source>
</evidence>
<reference evidence="1 2" key="1">
    <citation type="submission" date="2015-09" db="EMBL/GenBank/DDBJ databases">
        <authorList>
            <consortium name="Pathogen Informatics"/>
        </authorList>
    </citation>
    <scope>NUCLEOTIDE SEQUENCE [LARGE SCALE GENOMIC DNA]</scope>
    <source>
        <strain evidence="1 2">2789STDY5608824</strain>
    </source>
</reference>
<dbReference type="AlphaFoldDB" id="A0A174BCA8"/>
<protein>
    <submittedName>
        <fullName evidence="1">Uncharacterized protein</fullName>
    </submittedName>
</protein>
<name>A0A174BCA8_BIFAD</name>
<proteinExistence type="predicted"/>
<organism evidence="1 2">
    <name type="scientific">Bifidobacterium adolescentis</name>
    <dbReference type="NCBI Taxonomy" id="1680"/>
    <lineage>
        <taxon>Bacteria</taxon>
        <taxon>Bacillati</taxon>
        <taxon>Actinomycetota</taxon>
        <taxon>Actinomycetes</taxon>
        <taxon>Bifidobacteriales</taxon>
        <taxon>Bifidobacteriaceae</taxon>
        <taxon>Bifidobacterium</taxon>
    </lineage>
</organism>